<accession>A0AAD6A4H2</accession>
<protein>
    <submittedName>
        <fullName evidence="1">Uncharacterized protein</fullName>
    </submittedName>
</protein>
<comment type="caution">
    <text evidence="1">The sequence shown here is derived from an EMBL/GenBank/DDBJ whole genome shotgun (WGS) entry which is preliminary data.</text>
</comment>
<dbReference type="PANTHER" id="PTHR45845">
    <property type="entry name" value="RHO GUANINE NUCLEOTIDE EXCHANGE FACTOR-RELATED"/>
    <property type="match status" value="1"/>
</dbReference>
<dbReference type="InterPro" id="IPR052231">
    <property type="entry name" value="Rho_GEF_signaling-related"/>
</dbReference>
<reference evidence="1" key="1">
    <citation type="submission" date="2022-11" db="EMBL/GenBank/DDBJ databases">
        <title>Chromosome-level genome of Pogonophryne albipinna.</title>
        <authorList>
            <person name="Jo E."/>
        </authorList>
    </citation>
    <scope>NUCLEOTIDE SEQUENCE</scope>
    <source>
        <strain evidence="1">SGF0006</strain>
        <tissue evidence="1">Muscle</tissue>
    </source>
</reference>
<evidence type="ECO:0000313" key="2">
    <source>
        <dbReference type="Proteomes" id="UP001219934"/>
    </source>
</evidence>
<dbReference type="AlphaFoldDB" id="A0AAD6A4H2"/>
<dbReference type="PANTHER" id="PTHR45845:SF4">
    <property type="entry name" value="PLECKSTRIN HOMOLOGY DOMAIN CONTAINING, FAMILY G (WITH RHOGEF DOMAIN) MEMBER 4"/>
    <property type="match status" value="1"/>
</dbReference>
<sequence length="126" mass="14427">LASIRSFRRLEEGFTQVQAWLQDVAEPRLKTLSEAEDSLETLRKKQREFKEFHSTAYDWSRRGSSLLAQMERWDFSERVRTAGQNLEREGRLSSFLDQCVNEGGGQCECGRCRSLSPAAALLLNTP</sequence>
<evidence type="ECO:0000313" key="1">
    <source>
        <dbReference type="EMBL" id="KAJ4918155.1"/>
    </source>
</evidence>
<proteinExistence type="predicted"/>
<dbReference type="EMBL" id="JAPTMU010000693">
    <property type="protein sequence ID" value="KAJ4918155.1"/>
    <property type="molecule type" value="Genomic_DNA"/>
</dbReference>
<keyword evidence="2" id="KW-1185">Reference proteome</keyword>
<name>A0AAD6A4H2_9TELE</name>
<gene>
    <name evidence="1" type="ORF">JOQ06_012516</name>
</gene>
<feature type="non-terminal residue" evidence="1">
    <location>
        <position position="1"/>
    </location>
</feature>
<dbReference type="Proteomes" id="UP001219934">
    <property type="component" value="Unassembled WGS sequence"/>
</dbReference>
<organism evidence="1 2">
    <name type="scientific">Pogonophryne albipinna</name>
    <dbReference type="NCBI Taxonomy" id="1090488"/>
    <lineage>
        <taxon>Eukaryota</taxon>
        <taxon>Metazoa</taxon>
        <taxon>Chordata</taxon>
        <taxon>Craniata</taxon>
        <taxon>Vertebrata</taxon>
        <taxon>Euteleostomi</taxon>
        <taxon>Actinopterygii</taxon>
        <taxon>Neopterygii</taxon>
        <taxon>Teleostei</taxon>
        <taxon>Neoteleostei</taxon>
        <taxon>Acanthomorphata</taxon>
        <taxon>Eupercaria</taxon>
        <taxon>Perciformes</taxon>
        <taxon>Notothenioidei</taxon>
        <taxon>Pogonophryne</taxon>
    </lineage>
</organism>
<feature type="non-terminal residue" evidence="1">
    <location>
        <position position="126"/>
    </location>
</feature>